<reference evidence="3" key="1">
    <citation type="journal article" date="2019" name="Int. J. Syst. Evol. Microbiol.">
        <title>The Global Catalogue of Microorganisms (GCM) 10K type strain sequencing project: providing services to taxonomists for standard genome sequencing and annotation.</title>
        <authorList>
            <consortium name="The Broad Institute Genomics Platform"/>
            <consortium name="The Broad Institute Genome Sequencing Center for Infectious Disease"/>
            <person name="Wu L."/>
            <person name="Ma J."/>
        </authorList>
    </citation>
    <scope>NUCLEOTIDE SEQUENCE [LARGE SCALE GENOMIC DNA]</scope>
    <source>
        <strain evidence="3">CCM 7480</strain>
    </source>
</reference>
<dbReference type="SUPFAM" id="SSF53807">
    <property type="entry name" value="Helical backbone' metal receptor"/>
    <property type="match status" value="1"/>
</dbReference>
<organism evidence="2 3">
    <name type="scientific">Massilia haematophila</name>
    <dbReference type="NCBI Taxonomy" id="457923"/>
    <lineage>
        <taxon>Bacteria</taxon>
        <taxon>Pseudomonadati</taxon>
        <taxon>Pseudomonadota</taxon>
        <taxon>Betaproteobacteria</taxon>
        <taxon>Burkholderiales</taxon>
        <taxon>Oxalobacteraceae</taxon>
        <taxon>Telluria group</taxon>
        <taxon>Massilia</taxon>
    </lineage>
</organism>
<dbReference type="InterPro" id="IPR002491">
    <property type="entry name" value="ABC_transptr_periplasmic_BD"/>
</dbReference>
<dbReference type="PANTHER" id="PTHR30535">
    <property type="entry name" value="VITAMIN B12-BINDING PROTEIN"/>
    <property type="match status" value="1"/>
</dbReference>
<protein>
    <submittedName>
        <fullName evidence="2">ABC transporter substrate-binding protein</fullName>
    </submittedName>
</protein>
<keyword evidence="3" id="KW-1185">Reference proteome</keyword>
<dbReference type="InterPro" id="IPR050902">
    <property type="entry name" value="ABC_Transporter_SBP"/>
</dbReference>
<dbReference type="EMBL" id="JBHRVV010000001">
    <property type="protein sequence ID" value="MFC3460226.1"/>
    <property type="molecule type" value="Genomic_DNA"/>
</dbReference>
<dbReference type="Pfam" id="PF01497">
    <property type="entry name" value="Peripla_BP_2"/>
    <property type="match status" value="1"/>
</dbReference>
<name>A0ABV7PLW4_9BURK</name>
<gene>
    <name evidence="2" type="ORF">ACFOPH_18495</name>
</gene>
<evidence type="ECO:0000313" key="3">
    <source>
        <dbReference type="Proteomes" id="UP001595665"/>
    </source>
</evidence>
<proteinExistence type="predicted"/>
<dbReference type="Gene3D" id="3.40.50.1980">
    <property type="entry name" value="Nitrogenase molybdenum iron protein domain"/>
    <property type="match status" value="2"/>
</dbReference>
<evidence type="ECO:0000259" key="1">
    <source>
        <dbReference type="PROSITE" id="PS50983"/>
    </source>
</evidence>
<dbReference type="RefSeq" id="WP_379736848.1">
    <property type="nucleotide sequence ID" value="NZ_JBHRVV010000001.1"/>
</dbReference>
<dbReference type="PROSITE" id="PS50983">
    <property type="entry name" value="FE_B12_PBP"/>
    <property type="match status" value="1"/>
</dbReference>
<dbReference type="PANTHER" id="PTHR30535:SF34">
    <property type="entry name" value="MOLYBDATE-BINDING PROTEIN MOLA"/>
    <property type="match status" value="1"/>
</dbReference>
<comment type="caution">
    <text evidence="2">The sequence shown here is derived from an EMBL/GenBank/DDBJ whole genome shotgun (WGS) entry which is preliminary data.</text>
</comment>
<accession>A0ABV7PLW4</accession>
<sequence>MTDVSGRTVTIPAKVERIVVGFGVFPAFAVVEGAESARRVVAMGADLKDRNKALYEAMLAKQPALATIPTVGGEGKGLSPDQVLALKPDVAIFGGGGDGPVSAKEGSLQARLEQAGVTVVYVDFRSHPGANTVPSIRTIAKLIGREPEGEAFVRYHEEQLRRVTDVVGKLPKDKRPRLFMDMRAGGVKDCCGTPGKGNYGDLIEAAGAVNVGAELHQGVLGSAKPEAIAAAGPQIYVAGGASAPGAQVGVQLGDNITAQQARASLATLVANRPGVTTLEAVQAGKVGAVWHSFYNHPFNVVAVQALGKIAHPALFQSLDPDATMRDLYRRFLHVELNGTYWVNGIQAR</sequence>
<feature type="domain" description="Fe/B12 periplasmic-binding" evidence="1">
    <location>
        <begin position="17"/>
        <end position="322"/>
    </location>
</feature>
<evidence type="ECO:0000313" key="2">
    <source>
        <dbReference type="EMBL" id="MFC3460226.1"/>
    </source>
</evidence>
<dbReference type="Proteomes" id="UP001595665">
    <property type="component" value="Unassembled WGS sequence"/>
</dbReference>